<accession>A0A9P4PR72</accession>
<evidence type="ECO:0000256" key="2">
    <source>
        <dbReference type="SAM" id="Phobius"/>
    </source>
</evidence>
<name>A0A9P4PR72_9PLEO</name>
<evidence type="ECO:0000256" key="1">
    <source>
        <dbReference type="SAM" id="MobiDB-lite"/>
    </source>
</evidence>
<dbReference type="OrthoDB" id="10540660at2759"/>
<organism evidence="3 4">
    <name type="scientific">Karstenula rhodostoma CBS 690.94</name>
    <dbReference type="NCBI Taxonomy" id="1392251"/>
    <lineage>
        <taxon>Eukaryota</taxon>
        <taxon>Fungi</taxon>
        <taxon>Dikarya</taxon>
        <taxon>Ascomycota</taxon>
        <taxon>Pezizomycotina</taxon>
        <taxon>Dothideomycetes</taxon>
        <taxon>Pleosporomycetidae</taxon>
        <taxon>Pleosporales</taxon>
        <taxon>Massarineae</taxon>
        <taxon>Didymosphaeriaceae</taxon>
        <taxon>Karstenula</taxon>
    </lineage>
</organism>
<evidence type="ECO:0000313" key="3">
    <source>
        <dbReference type="EMBL" id="KAF2448921.1"/>
    </source>
</evidence>
<dbReference type="AlphaFoldDB" id="A0A9P4PR72"/>
<keyword evidence="2" id="KW-0812">Transmembrane</keyword>
<comment type="caution">
    <text evidence="3">The sequence shown here is derived from an EMBL/GenBank/DDBJ whole genome shotgun (WGS) entry which is preliminary data.</text>
</comment>
<dbReference type="Proteomes" id="UP000799764">
    <property type="component" value="Unassembled WGS sequence"/>
</dbReference>
<sequence length="184" mass="20359">MPSLRTTLDWRYALFFFLIGGVIFTLGDFLQTYLSCGQYWFYEKQCATPRANLERRGVSHHGLDIPLAHDGTTLFTFPVQYNSDYAKEAGVVLVPVAQDLDANDDGVPDQPVVWEPTLPDFISGIEDKPTNSVTPAAGEMDAARPPKRTKRGRPSAAALEELAQVSATPTQKHECYEAEMMACS</sequence>
<keyword evidence="2" id="KW-0472">Membrane</keyword>
<proteinExistence type="predicted"/>
<gene>
    <name evidence="3" type="ORF">P171DRAFT_481959</name>
</gene>
<feature type="region of interest" description="Disordered" evidence="1">
    <location>
        <begin position="128"/>
        <end position="154"/>
    </location>
</feature>
<protein>
    <submittedName>
        <fullName evidence="3">Uncharacterized protein</fullName>
    </submittedName>
</protein>
<keyword evidence="2" id="KW-1133">Transmembrane helix</keyword>
<feature type="transmembrane region" description="Helical" evidence="2">
    <location>
        <begin position="12"/>
        <end position="34"/>
    </location>
</feature>
<dbReference type="EMBL" id="MU001495">
    <property type="protein sequence ID" value="KAF2448921.1"/>
    <property type="molecule type" value="Genomic_DNA"/>
</dbReference>
<evidence type="ECO:0000313" key="4">
    <source>
        <dbReference type="Proteomes" id="UP000799764"/>
    </source>
</evidence>
<reference evidence="3" key="1">
    <citation type="journal article" date="2020" name="Stud. Mycol.">
        <title>101 Dothideomycetes genomes: a test case for predicting lifestyles and emergence of pathogens.</title>
        <authorList>
            <person name="Haridas S."/>
            <person name="Albert R."/>
            <person name="Binder M."/>
            <person name="Bloem J."/>
            <person name="Labutti K."/>
            <person name="Salamov A."/>
            <person name="Andreopoulos B."/>
            <person name="Baker S."/>
            <person name="Barry K."/>
            <person name="Bills G."/>
            <person name="Bluhm B."/>
            <person name="Cannon C."/>
            <person name="Castanera R."/>
            <person name="Culley D."/>
            <person name="Daum C."/>
            <person name="Ezra D."/>
            <person name="Gonzalez J."/>
            <person name="Henrissat B."/>
            <person name="Kuo A."/>
            <person name="Liang C."/>
            <person name="Lipzen A."/>
            <person name="Lutzoni F."/>
            <person name="Magnuson J."/>
            <person name="Mondo S."/>
            <person name="Nolan M."/>
            <person name="Ohm R."/>
            <person name="Pangilinan J."/>
            <person name="Park H.-J."/>
            <person name="Ramirez L."/>
            <person name="Alfaro M."/>
            <person name="Sun H."/>
            <person name="Tritt A."/>
            <person name="Yoshinaga Y."/>
            <person name="Zwiers L.-H."/>
            <person name="Turgeon B."/>
            <person name="Goodwin S."/>
            <person name="Spatafora J."/>
            <person name="Crous P."/>
            <person name="Grigoriev I."/>
        </authorList>
    </citation>
    <scope>NUCLEOTIDE SEQUENCE</scope>
    <source>
        <strain evidence="3">CBS 690.94</strain>
    </source>
</reference>
<keyword evidence="4" id="KW-1185">Reference proteome</keyword>